<dbReference type="VEuPathDB" id="FungiDB:PYU1_G011683"/>
<dbReference type="AlphaFoldDB" id="K3X3B0"/>
<dbReference type="OMA" id="FLQFKAD"/>
<reference evidence="2" key="3">
    <citation type="submission" date="2015-02" db="UniProtKB">
        <authorList>
            <consortium name="EnsemblProtists"/>
        </authorList>
    </citation>
    <scope>IDENTIFICATION</scope>
    <source>
        <strain evidence="2">DAOM BR144</strain>
    </source>
</reference>
<reference evidence="3" key="1">
    <citation type="journal article" date="2010" name="Genome Biol.">
        <title>Genome sequence of the necrotrophic plant pathogen Pythium ultimum reveals original pathogenicity mechanisms and effector repertoire.</title>
        <authorList>
            <person name="Levesque C.A."/>
            <person name="Brouwer H."/>
            <person name="Cano L."/>
            <person name="Hamilton J.P."/>
            <person name="Holt C."/>
            <person name="Huitema E."/>
            <person name="Raffaele S."/>
            <person name="Robideau G.P."/>
            <person name="Thines M."/>
            <person name="Win J."/>
            <person name="Zerillo M.M."/>
            <person name="Beakes G.W."/>
            <person name="Boore J.L."/>
            <person name="Busam D."/>
            <person name="Dumas B."/>
            <person name="Ferriera S."/>
            <person name="Fuerstenberg S.I."/>
            <person name="Gachon C.M."/>
            <person name="Gaulin E."/>
            <person name="Govers F."/>
            <person name="Grenville-Briggs L."/>
            <person name="Horner N."/>
            <person name="Hostetler J."/>
            <person name="Jiang R.H."/>
            <person name="Johnson J."/>
            <person name="Krajaejun T."/>
            <person name="Lin H."/>
            <person name="Meijer H.J."/>
            <person name="Moore B."/>
            <person name="Morris P."/>
            <person name="Phuntmart V."/>
            <person name="Puiu D."/>
            <person name="Shetty J."/>
            <person name="Stajich J.E."/>
            <person name="Tripathy S."/>
            <person name="Wawra S."/>
            <person name="van West P."/>
            <person name="Whitty B.R."/>
            <person name="Coutinho P.M."/>
            <person name="Henrissat B."/>
            <person name="Martin F."/>
            <person name="Thomas P.D."/>
            <person name="Tyler B.M."/>
            <person name="De Vries R.P."/>
            <person name="Kamoun S."/>
            <person name="Yandell M."/>
            <person name="Tisserat N."/>
            <person name="Buell C.R."/>
        </authorList>
    </citation>
    <scope>NUCLEOTIDE SEQUENCE</scope>
    <source>
        <strain evidence="3">DAOM:BR144</strain>
    </source>
</reference>
<dbReference type="HOGENOM" id="CLU_498308_0_0_1"/>
<name>K3X3B0_GLOUD</name>
<sequence length="521" mass="59198">MEKMGDHHTDDLLFDAHTLSELMEIDAMHPHSPSTSASNASPAGDSNDDGDGDSSDAFADAMLFQDIEALLISQTAGDSASALLHPQHHLMEQLQMTPTAHLIDRHHDHSGAVESMDWDMNVTHADESLAARDEENASDHAPDQAPAANEQHTREKELLQRELTFLQAQRDFLQFKADAAAAAVNVLEGSEDAALREQAELEKQNLETVTRQQQMLMELVTQQQKSLHDLELLLVQSPLNHYRMTLMTPMESYIKLGRDPIERRAQLLAMRDEKIDAVRQYIEYQARDIDPQREFFYLDTFEKFGKFYTVDFSVSQLNRTTIADVVDIIQDHFVTSNDGISQMLGCVTNREFFDGMDETFLNARIVDRVDIPKRHLHDRGFVVQESNCVFYRKTVDGDMAVMMCDYVDDDEWHPYRKTGRIRKDISVGITLSPYVNAEGAPCVIMKRFSFIKHHFNSITPTPEILQAISTRVILWGQAMRFCITKRRRGNKKSVFVKYSFPRPPPGAAIRGAAAPKSRLMK</sequence>
<protein>
    <recommendedName>
        <fullName evidence="4">START domain-containing protein</fullName>
    </recommendedName>
</protein>
<dbReference type="Proteomes" id="UP000019132">
    <property type="component" value="Unassembled WGS sequence"/>
</dbReference>
<feature type="compositionally biased region" description="Basic and acidic residues" evidence="1">
    <location>
        <begin position="131"/>
        <end position="142"/>
    </location>
</feature>
<feature type="region of interest" description="Disordered" evidence="1">
    <location>
        <begin position="29"/>
        <end position="57"/>
    </location>
</feature>
<evidence type="ECO:0000313" key="3">
    <source>
        <dbReference type="Proteomes" id="UP000019132"/>
    </source>
</evidence>
<feature type="compositionally biased region" description="Low complexity" evidence="1">
    <location>
        <begin position="30"/>
        <end position="45"/>
    </location>
</feature>
<reference evidence="3" key="2">
    <citation type="submission" date="2010-04" db="EMBL/GenBank/DDBJ databases">
        <authorList>
            <person name="Buell R."/>
            <person name="Hamilton J."/>
            <person name="Hostetler J."/>
        </authorList>
    </citation>
    <scope>NUCLEOTIDE SEQUENCE [LARGE SCALE GENOMIC DNA]</scope>
    <source>
        <strain evidence="3">DAOM:BR144</strain>
    </source>
</reference>
<evidence type="ECO:0000313" key="2">
    <source>
        <dbReference type="EnsemblProtists" id="PYU1_T011709"/>
    </source>
</evidence>
<feature type="region of interest" description="Disordered" evidence="1">
    <location>
        <begin position="131"/>
        <end position="154"/>
    </location>
</feature>
<proteinExistence type="predicted"/>
<dbReference type="InParanoid" id="K3X3B0"/>
<keyword evidence="3" id="KW-1185">Reference proteome</keyword>
<evidence type="ECO:0000256" key="1">
    <source>
        <dbReference type="SAM" id="MobiDB-lite"/>
    </source>
</evidence>
<dbReference type="eggNOG" id="ENOG502SKTK">
    <property type="taxonomic scope" value="Eukaryota"/>
</dbReference>
<dbReference type="EMBL" id="GL376611">
    <property type="status" value="NOT_ANNOTATED_CDS"/>
    <property type="molecule type" value="Genomic_DNA"/>
</dbReference>
<evidence type="ECO:0008006" key="4">
    <source>
        <dbReference type="Google" id="ProtNLM"/>
    </source>
</evidence>
<dbReference type="EnsemblProtists" id="PYU1_T011709">
    <property type="protein sequence ID" value="PYU1_T011709"/>
    <property type="gene ID" value="PYU1_G011683"/>
</dbReference>
<accession>K3X3B0</accession>
<organism evidence="2 3">
    <name type="scientific">Globisporangium ultimum (strain ATCC 200006 / CBS 805.95 / DAOM BR144)</name>
    <name type="common">Pythium ultimum</name>
    <dbReference type="NCBI Taxonomy" id="431595"/>
    <lineage>
        <taxon>Eukaryota</taxon>
        <taxon>Sar</taxon>
        <taxon>Stramenopiles</taxon>
        <taxon>Oomycota</taxon>
        <taxon>Peronosporomycetes</taxon>
        <taxon>Pythiales</taxon>
        <taxon>Pythiaceae</taxon>
        <taxon>Globisporangium</taxon>
    </lineage>
</organism>